<proteinExistence type="predicted"/>
<dbReference type="EMBL" id="BAABAK010000005">
    <property type="protein sequence ID" value="GAA3962121.1"/>
    <property type="molecule type" value="Genomic_DNA"/>
</dbReference>
<reference evidence="2" key="1">
    <citation type="journal article" date="2019" name="Int. J. Syst. Evol. Microbiol.">
        <title>The Global Catalogue of Microorganisms (GCM) 10K type strain sequencing project: providing services to taxonomists for standard genome sequencing and annotation.</title>
        <authorList>
            <consortium name="The Broad Institute Genomics Platform"/>
            <consortium name="The Broad Institute Genome Sequencing Center for Infectious Disease"/>
            <person name="Wu L."/>
            <person name="Ma J."/>
        </authorList>
    </citation>
    <scope>NUCLEOTIDE SEQUENCE [LARGE SCALE GENOMIC DNA]</scope>
    <source>
        <strain evidence="2">JCM 17338</strain>
    </source>
</reference>
<comment type="caution">
    <text evidence="1">The sequence shown here is derived from an EMBL/GenBank/DDBJ whole genome shotgun (WGS) entry which is preliminary data.</text>
</comment>
<accession>A0ABP7PAT8</accession>
<dbReference type="RefSeq" id="WP_344765998.1">
    <property type="nucleotide sequence ID" value="NZ_BAABAK010000005.1"/>
</dbReference>
<protein>
    <submittedName>
        <fullName evidence="1">Uncharacterized protein</fullName>
    </submittedName>
</protein>
<sequence length="104" mass="11912">MTVTVLAITETDFVPDVSLARIMNERLKQAAAELQDIYLQSMLSVGQRKDDLVVYISYNPKYTIRFRVVNDVPEEVENFVAYTCGNLGYIKWKTNVVNVFKGNE</sequence>
<organism evidence="1 2">
    <name type="scientific">Pedobacter ginsengiterrae</name>
    <dbReference type="NCBI Taxonomy" id="871696"/>
    <lineage>
        <taxon>Bacteria</taxon>
        <taxon>Pseudomonadati</taxon>
        <taxon>Bacteroidota</taxon>
        <taxon>Sphingobacteriia</taxon>
        <taxon>Sphingobacteriales</taxon>
        <taxon>Sphingobacteriaceae</taxon>
        <taxon>Pedobacter</taxon>
    </lineage>
</organism>
<dbReference type="Proteomes" id="UP001501081">
    <property type="component" value="Unassembled WGS sequence"/>
</dbReference>
<name>A0ABP7PAT8_9SPHI</name>
<gene>
    <name evidence="1" type="ORF">GCM10022246_14150</name>
</gene>
<evidence type="ECO:0000313" key="1">
    <source>
        <dbReference type="EMBL" id="GAA3962121.1"/>
    </source>
</evidence>
<keyword evidence="2" id="KW-1185">Reference proteome</keyword>
<evidence type="ECO:0000313" key="2">
    <source>
        <dbReference type="Proteomes" id="UP001501081"/>
    </source>
</evidence>